<comment type="similarity">
    <text evidence="8">Belongs to the major facilitator superfamily. Proton-dependent oligopeptide transporter (POT/PTR) (TC 2.A.17) family.</text>
</comment>
<dbReference type="OrthoDB" id="9772725at2"/>
<keyword evidence="4 8" id="KW-0812">Transmembrane</keyword>
<feature type="transmembrane region" description="Helical" evidence="9">
    <location>
        <begin position="183"/>
        <end position="203"/>
    </location>
</feature>
<feature type="transmembrane region" description="Helical" evidence="9">
    <location>
        <begin position="332"/>
        <end position="352"/>
    </location>
</feature>
<feature type="transmembrane region" description="Helical" evidence="9">
    <location>
        <begin position="36"/>
        <end position="54"/>
    </location>
</feature>
<feature type="transmembrane region" description="Helical" evidence="9">
    <location>
        <begin position="157"/>
        <end position="177"/>
    </location>
</feature>
<keyword evidence="11" id="KW-1185">Reference proteome</keyword>
<evidence type="ECO:0000313" key="11">
    <source>
        <dbReference type="Proteomes" id="UP000253961"/>
    </source>
</evidence>
<dbReference type="Proteomes" id="UP000253961">
    <property type="component" value="Unassembled WGS sequence"/>
</dbReference>
<dbReference type="PANTHER" id="PTHR23517">
    <property type="entry name" value="RESISTANCE PROTEIN MDTM, PUTATIVE-RELATED-RELATED"/>
    <property type="match status" value="1"/>
</dbReference>
<evidence type="ECO:0000256" key="3">
    <source>
        <dbReference type="ARBA" id="ARBA00022475"/>
    </source>
</evidence>
<dbReference type="InterPro" id="IPR050171">
    <property type="entry name" value="MFS_Transporters"/>
</dbReference>
<dbReference type="InterPro" id="IPR005279">
    <property type="entry name" value="Dipep/tripep_permease"/>
</dbReference>
<proteinExistence type="inferred from homology"/>
<dbReference type="GO" id="GO:0006857">
    <property type="term" value="P:oligopeptide transport"/>
    <property type="evidence" value="ECO:0007669"/>
    <property type="project" value="InterPro"/>
</dbReference>
<gene>
    <name evidence="10" type="ORF">DU508_03325</name>
</gene>
<feature type="transmembrane region" description="Helical" evidence="9">
    <location>
        <begin position="426"/>
        <end position="445"/>
    </location>
</feature>
<dbReference type="AlphaFoldDB" id="A0A369Q0G7"/>
<evidence type="ECO:0000256" key="2">
    <source>
        <dbReference type="ARBA" id="ARBA00022448"/>
    </source>
</evidence>
<feature type="transmembrane region" description="Helical" evidence="9">
    <location>
        <begin position="66"/>
        <end position="86"/>
    </location>
</feature>
<feature type="transmembrane region" description="Helical" evidence="9">
    <location>
        <begin position="474"/>
        <end position="492"/>
    </location>
</feature>
<protein>
    <submittedName>
        <fullName evidence="10">MFS transporter</fullName>
    </submittedName>
</protein>
<keyword evidence="7 9" id="KW-0472">Membrane</keyword>
<comment type="caution">
    <text evidence="10">The sequence shown here is derived from an EMBL/GenBank/DDBJ whole genome shotgun (WGS) entry which is preliminary data.</text>
</comment>
<dbReference type="Gene3D" id="1.20.1250.20">
    <property type="entry name" value="MFS general substrate transporter like domains"/>
    <property type="match status" value="1"/>
</dbReference>
<dbReference type="EMBL" id="QPKV01000002">
    <property type="protein sequence ID" value="RDC57992.1"/>
    <property type="molecule type" value="Genomic_DNA"/>
</dbReference>
<evidence type="ECO:0000256" key="8">
    <source>
        <dbReference type="RuleBase" id="RU003755"/>
    </source>
</evidence>
<feature type="transmembrane region" description="Helical" evidence="9">
    <location>
        <begin position="280"/>
        <end position="298"/>
    </location>
</feature>
<dbReference type="InterPro" id="IPR036259">
    <property type="entry name" value="MFS_trans_sf"/>
</dbReference>
<dbReference type="CDD" id="cd17346">
    <property type="entry name" value="MFS_DtpA_like"/>
    <property type="match status" value="1"/>
</dbReference>
<reference evidence="10 11" key="1">
    <citation type="submission" date="2018-07" db="EMBL/GenBank/DDBJ databases">
        <title>Pedobacter sp. nov., isolated from soil.</title>
        <authorList>
            <person name="Zhou L.Y."/>
            <person name="Du Z.J."/>
        </authorList>
    </citation>
    <scope>NUCLEOTIDE SEQUENCE [LARGE SCALE GENOMIC DNA]</scope>
    <source>
        <strain evidence="10 11">JDX94</strain>
    </source>
</reference>
<evidence type="ECO:0000256" key="9">
    <source>
        <dbReference type="SAM" id="Phobius"/>
    </source>
</evidence>
<evidence type="ECO:0000256" key="7">
    <source>
        <dbReference type="ARBA" id="ARBA00023136"/>
    </source>
</evidence>
<name>A0A369Q0G7_9SPHI</name>
<dbReference type="PROSITE" id="PS01023">
    <property type="entry name" value="PTR2_2"/>
    <property type="match status" value="1"/>
</dbReference>
<dbReference type="RefSeq" id="WP_115401412.1">
    <property type="nucleotide sequence ID" value="NZ_QPKV01000002.1"/>
</dbReference>
<dbReference type="InterPro" id="IPR018456">
    <property type="entry name" value="PTR2_symporter_CS"/>
</dbReference>
<dbReference type="SUPFAM" id="SSF103473">
    <property type="entry name" value="MFS general substrate transporter"/>
    <property type="match status" value="1"/>
</dbReference>
<comment type="subcellular location">
    <subcellularLocation>
        <location evidence="1">Cell membrane</location>
        <topology evidence="1">Multi-pass membrane protein</topology>
    </subcellularLocation>
    <subcellularLocation>
        <location evidence="8">Membrane</location>
        <topology evidence="8">Multi-pass membrane protein</topology>
    </subcellularLocation>
</comment>
<dbReference type="GO" id="GO:0005886">
    <property type="term" value="C:plasma membrane"/>
    <property type="evidence" value="ECO:0007669"/>
    <property type="project" value="UniProtKB-SubCell"/>
</dbReference>
<accession>A0A369Q0G7</accession>
<evidence type="ECO:0000256" key="5">
    <source>
        <dbReference type="ARBA" id="ARBA00022856"/>
    </source>
</evidence>
<feature type="transmembrane region" description="Helical" evidence="9">
    <location>
        <begin position="118"/>
        <end position="136"/>
    </location>
</feature>
<keyword evidence="6 9" id="KW-1133">Transmembrane helix</keyword>
<feature type="transmembrane region" description="Helical" evidence="9">
    <location>
        <begin position="364"/>
        <end position="385"/>
    </location>
</feature>
<keyword evidence="5" id="KW-0653">Protein transport</keyword>
<feature type="transmembrane region" description="Helical" evidence="9">
    <location>
        <begin position="397"/>
        <end position="419"/>
    </location>
</feature>
<sequence>MQIATEKTPSIETLEAIQNFEGKYPKQLWHLSLVEMWERFCFYGMRGVLAFFMVDQLGLTDQKSNLQYGAIQAFVYAFTFIGGIFADKILGFRKSLFWGGSLMIIGNLILAFSPHDLFYVGITLSIIGTGFFKPNISSMVGELYHEKDNRRDAGYGLFYAGINVGGLLGGAMCIYLGKYVSWHLCFLSAALVMTFGLGTFIFTKKYLGPIGNSPLLHLEKAKRTAYEIVVYAGSLFCIPLIFIMVRNTAFTDYFMYTIGIIALVYFFYETIKIKDKTAQYKLLAAFVFIFCYFIFMAISEQSGGSLSLFAKDNLNHNLLFFNVDPNVINNSVNSFFVIVFSPIVGILWLGLYKRKIEPNTVVKFGLGFVLLAASFYVFYATRFFANEQGISSLNVFTFAYLLLTLGELCIGPIGMSIITKLSPKKMFGMMMGLWFLFSAFGQLAAGKLGAEMSSIDNATLPTKLIAYTEGYKSLALYSLIAGLALIVFSQLIKKLMHEVR</sequence>
<evidence type="ECO:0000313" key="10">
    <source>
        <dbReference type="EMBL" id="RDC57992.1"/>
    </source>
</evidence>
<keyword evidence="3" id="KW-1003">Cell membrane</keyword>
<keyword evidence="2 8" id="KW-0813">Transport</keyword>
<organism evidence="10 11">
    <name type="scientific">Pedobacter chinensis</name>
    <dbReference type="NCBI Taxonomy" id="2282421"/>
    <lineage>
        <taxon>Bacteria</taxon>
        <taxon>Pseudomonadati</taxon>
        <taxon>Bacteroidota</taxon>
        <taxon>Sphingobacteriia</taxon>
        <taxon>Sphingobacteriales</taxon>
        <taxon>Sphingobacteriaceae</taxon>
        <taxon>Pedobacter</taxon>
    </lineage>
</organism>
<dbReference type="Pfam" id="PF00854">
    <property type="entry name" value="PTR2"/>
    <property type="match status" value="1"/>
</dbReference>
<dbReference type="PANTHER" id="PTHR23517:SF15">
    <property type="entry name" value="PROTON-DEPENDENT OLIGOPEPTIDE FAMILY TRANSPORT PROTEIN"/>
    <property type="match status" value="1"/>
</dbReference>
<feature type="transmembrane region" description="Helical" evidence="9">
    <location>
        <begin position="250"/>
        <end position="268"/>
    </location>
</feature>
<feature type="transmembrane region" description="Helical" evidence="9">
    <location>
        <begin position="224"/>
        <end position="244"/>
    </location>
</feature>
<evidence type="ECO:0000256" key="6">
    <source>
        <dbReference type="ARBA" id="ARBA00022989"/>
    </source>
</evidence>
<dbReference type="GO" id="GO:1904680">
    <property type="term" value="F:peptide transmembrane transporter activity"/>
    <property type="evidence" value="ECO:0007669"/>
    <property type="project" value="InterPro"/>
</dbReference>
<evidence type="ECO:0000256" key="1">
    <source>
        <dbReference type="ARBA" id="ARBA00004651"/>
    </source>
</evidence>
<feature type="transmembrane region" description="Helical" evidence="9">
    <location>
        <begin position="95"/>
        <end position="112"/>
    </location>
</feature>
<keyword evidence="5" id="KW-0571">Peptide transport</keyword>
<evidence type="ECO:0000256" key="4">
    <source>
        <dbReference type="ARBA" id="ARBA00022692"/>
    </source>
</evidence>
<dbReference type="InterPro" id="IPR000109">
    <property type="entry name" value="POT_fam"/>
</dbReference>
<dbReference type="NCBIfam" id="TIGR00924">
    <property type="entry name" value="yjdL_sub1_fam"/>
    <property type="match status" value="1"/>
</dbReference>